<dbReference type="EMBL" id="JBJIAA010000022">
    <property type="protein sequence ID" value="MFL0252898.1"/>
    <property type="molecule type" value="Genomic_DNA"/>
</dbReference>
<reference evidence="1 2" key="1">
    <citation type="submission" date="2024-11" db="EMBL/GenBank/DDBJ databases">
        <authorList>
            <person name="Heng Y.C."/>
            <person name="Lim A.C.H."/>
            <person name="Lee J.K.Y."/>
            <person name="Kittelmann S."/>
        </authorList>
    </citation>
    <scope>NUCLEOTIDE SEQUENCE [LARGE SCALE GENOMIC DNA]</scope>
    <source>
        <strain evidence="1 2">WILCCON 0114</strain>
    </source>
</reference>
<organism evidence="1 2">
    <name type="scientific">Clostridium neuense</name>
    <dbReference type="NCBI Taxonomy" id="1728934"/>
    <lineage>
        <taxon>Bacteria</taxon>
        <taxon>Bacillati</taxon>
        <taxon>Bacillota</taxon>
        <taxon>Clostridia</taxon>
        <taxon>Eubacteriales</taxon>
        <taxon>Clostridiaceae</taxon>
        <taxon>Clostridium</taxon>
    </lineage>
</organism>
<evidence type="ECO:0000313" key="1">
    <source>
        <dbReference type="EMBL" id="MFL0252898.1"/>
    </source>
</evidence>
<name>A0ABW8TKX1_9CLOT</name>
<dbReference type="RefSeq" id="WP_406789556.1">
    <property type="nucleotide sequence ID" value="NZ_JBJIAA010000022.1"/>
</dbReference>
<dbReference type="Proteomes" id="UP001623592">
    <property type="component" value="Unassembled WGS sequence"/>
</dbReference>
<gene>
    <name evidence="1" type="ORF">ACJDT4_21045</name>
</gene>
<protein>
    <submittedName>
        <fullName evidence="1">Uncharacterized protein</fullName>
    </submittedName>
</protein>
<comment type="caution">
    <text evidence="1">The sequence shown here is derived from an EMBL/GenBank/DDBJ whole genome shotgun (WGS) entry which is preliminary data.</text>
</comment>
<sequence>MGLMELNEDSIRTNRVVIRRQWDELRLAVDAAIFPLYCTRCNHPQPNLYVHCGSRYGQVGTAKCCKCGGEIHVIDNDNIVNSIFINNYPSNEIFFSKLYLLDVKYLKQLGKEHFNNIKAALLELAEQDRFIAVDRLRTIVENEMNILTTGMKKYVTDERFLILPEDINRWIEALENAGIKHLPVKECKESSDISKKRGVLMGLFDKLKKHGQKITSENKNIKYTSNINLGQLGFMEQLDRDIVVISDDENIEIDRAVHMCISQEALNQTLQEFKRAKQKEYQFIQLPLGMAVDNVIQKTSFDALIIRGLTPQALIITKEDLMPIKDLIDSFCIMYAAARNRISNEKAFELMKDKVVYILGTLPTISMKSEGKFGFDIIKRKAEDGEEYESVKCFLTMESANKYNGGKSEITPVAVNQIKHFFGSIIIEPHRNYWVEFR</sequence>
<evidence type="ECO:0000313" key="2">
    <source>
        <dbReference type="Proteomes" id="UP001623592"/>
    </source>
</evidence>
<proteinExistence type="predicted"/>
<keyword evidence="2" id="KW-1185">Reference proteome</keyword>
<accession>A0ABW8TKX1</accession>